<gene>
    <name evidence="9" type="ORF">Ga0080559_TMP5267</name>
</gene>
<dbReference type="RefSeq" id="WP_076625997.1">
    <property type="nucleotide sequence ID" value="NZ_BMEW01000010.1"/>
</dbReference>
<organism evidence="9 10">
    <name type="scientific">Salipiger profundus</name>
    <dbReference type="NCBI Taxonomy" id="1229727"/>
    <lineage>
        <taxon>Bacteria</taxon>
        <taxon>Pseudomonadati</taxon>
        <taxon>Pseudomonadota</taxon>
        <taxon>Alphaproteobacteria</taxon>
        <taxon>Rhodobacterales</taxon>
        <taxon>Roseobacteraceae</taxon>
        <taxon>Salipiger</taxon>
    </lineage>
</organism>
<accession>A0A1U7DDW4</accession>
<keyword evidence="10" id="KW-1185">Reference proteome</keyword>
<comment type="subcellular location">
    <subcellularLocation>
        <location evidence="1">Membrane</location>
    </subcellularLocation>
    <subcellularLocation>
        <location evidence="2">Secreted</location>
    </subcellularLocation>
</comment>
<dbReference type="InterPro" id="IPR050557">
    <property type="entry name" value="RTX_toxin/Mannuronan_C5-epim"/>
</dbReference>
<evidence type="ECO:0000256" key="6">
    <source>
        <dbReference type="ARBA" id="ARBA00023026"/>
    </source>
</evidence>
<geneLocation type="plasmid" evidence="10">
    <name>ptpro6</name>
</geneLocation>
<dbReference type="InterPro" id="IPR001343">
    <property type="entry name" value="Hemolysn_Ca-bd"/>
</dbReference>
<feature type="compositionally biased region" description="Gly residues" evidence="8">
    <location>
        <begin position="637"/>
        <end position="649"/>
    </location>
</feature>
<dbReference type="PROSITE" id="PS00330">
    <property type="entry name" value="HEMOLYSIN_CALCIUM"/>
    <property type="match status" value="4"/>
</dbReference>
<name>A0A1U7DDW4_9RHOB</name>
<dbReference type="Gene3D" id="2.150.10.10">
    <property type="entry name" value="Serralysin-like metalloprotease, C-terminal"/>
    <property type="match status" value="4"/>
</dbReference>
<dbReference type="PANTHER" id="PTHR38340">
    <property type="entry name" value="S-LAYER PROTEIN"/>
    <property type="match status" value="1"/>
</dbReference>
<evidence type="ECO:0000313" key="10">
    <source>
        <dbReference type="Proteomes" id="UP000186559"/>
    </source>
</evidence>
<evidence type="ECO:0000256" key="3">
    <source>
        <dbReference type="ARBA" id="ARBA00022525"/>
    </source>
</evidence>
<reference evidence="9 10" key="1">
    <citation type="submission" date="2016-03" db="EMBL/GenBank/DDBJ databases">
        <title>Deep-sea bacteria in the southern Pacific.</title>
        <authorList>
            <person name="Tang K."/>
        </authorList>
    </citation>
    <scope>NUCLEOTIDE SEQUENCE [LARGE SCALE GENOMIC DNA]</scope>
    <source>
        <strain evidence="9 10">JLT2016</strain>
        <plasmid evidence="10">Plasmid ptpro6</plasmid>
    </source>
</reference>
<dbReference type="InterPro" id="IPR003995">
    <property type="entry name" value="RTX_toxin_determinant-A"/>
</dbReference>
<evidence type="ECO:0000313" key="9">
    <source>
        <dbReference type="EMBL" id="APX26367.1"/>
    </source>
</evidence>
<dbReference type="Proteomes" id="UP000186559">
    <property type="component" value="Plasmid pTPRO6"/>
</dbReference>
<evidence type="ECO:0000256" key="5">
    <source>
        <dbReference type="ARBA" id="ARBA00022737"/>
    </source>
</evidence>
<dbReference type="EMBL" id="CP014802">
    <property type="protein sequence ID" value="APX26367.1"/>
    <property type="molecule type" value="Genomic_DNA"/>
</dbReference>
<dbReference type="PANTHER" id="PTHR38340:SF1">
    <property type="entry name" value="S-LAYER PROTEIN"/>
    <property type="match status" value="1"/>
</dbReference>
<evidence type="ECO:0000256" key="4">
    <source>
        <dbReference type="ARBA" id="ARBA00022656"/>
    </source>
</evidence>
<dbReference type="PRINTS" id="PR01488">
    <property type="entry name" value="RTXTOXINA"/>
</dbReference>
<sequence>MPELAFQTLLSGTGYDLPVTSGEMLHLGDQILLMNYQSGERLSLPFGTNDVTRAAMAPQARVAVSVTGQAGSLDSVLIEALSELATGDSTRAVASYLGLTPVAADAVLLLPVETAAGPLLYAALPGGAGLSILRIEADGSLGHLGQLGDSDGRYGAGISCMARITLGGSQYLVTGSALEDGIYVYRIGARGGLTAVDTVGVEQMLPVQGVTALQAVTLNGQGFLIVGAAGSSSLTVLAIGSDGSLTVADHVVDGLDTRFAGITRLEAVEAGGSIYLLASGSDGGISLLTLTPDGHLVHLDALADGTDSALAGITALTARVTGEAIEILAASGSEGGLSRIRVDLEDLGQGAGLGAVTGGAGEDILVDGAGQQTLTGGGGADLFVLAADGALDVIADFDPNTDRLDLSQWAFLYTTGQIAYEVRPDGGRLVYGDETLVLHTADGSPLTAEDFAALSVVSGLAHYEVTLGTAAPPPPAEDPSGGAWAGGSGDDVVMGSMGDDTLSGGAGNDTLRGFDGNDVFDGGAGHDIASYADATRAVVLDMVAPGDNAGAAQGDSFSGIEGVTGSTMADRLAGSAAANSLDGGRGNDFLDGRGGDDTILGGQGNDSLLGRDGNDSLDGGDNHDNIAAGAGNDTAHGGPGNDSMGGGEGNDSLYGDAGNDVIGAGTGDDLIEAGDNHDVASGGYGADIVRGGLGDDTLAGSYGDDTVDGGAGDDSLGGGLGRDAIWGRAGDDVIGAGGGADLVWGGDGFDFLAGAAGQDALDGGMGNDTLNGGADADTLTGGDGADVFVFGSGDAGGLDRITDFLPGEDRVLIRDGPGGFSGFTLTEGDGFVELTAPGFAIRFEGLAAGDLHASDFLFV</sequence>
<protein>
    <submittedName>
        <fullName evidence="9">Putative calcium-binding protein</fullName>
    </submittedName>
</protein>
<dbReference type="AlphaFoldDB" id="A0A1U7DDW4"/>
<keyword evidence="7" id="KW-0472">Membrane</keyword>
<keyword evidence="6" id="KW-0843">Virulence</keyword>
<evidence type="ECO:0000256" key="8">
    <source>
        <dbReference type="SAM" id="MobiDB-lite"/>
    </source>
</evidence>
<dbReference type="GO" id="GO:0005509">
    <property type="term" value="F:calcium ion binding"/>
    <property type="evidence" value="ECO:0007669"/>
    <property type="project" value="InterPro"/>
</dbReference>
<dbReference type="KEGG" id="tpro:Ga0080559_TMP5267"/>
<keyword evidence="5" id="KW-0677">Repeat</keyword>
<evidence type="ECO:0000256" key="7">
    <source>
        <dbReference type="ARBA" id="ARBA00023136"/>
    </source>
</evidence>
<dbReference type="SUPFAM" id="SSF51120">
    <property type="entry name" value="beta-Roll"/>
    <property type="match status" value="4"/>
</dbReference>
<evidence type="ECO:0000256" key="2">
    <source>
        <dbReference type="ARBA" id="ARBA00004613"/>
    </source>
</evidence>
<dbReference type="GO" id="GO:0005576">
    <property type="term" value="C:extracellular region"/>
    <property type="evidence" value="ECO:0007669"/>
    <property type="project" value="UniProtKB-SubCell"/>
</dbReference>
<dbReference type="PRINTS" id="PR00313">
    <property type="entry name" value="CABNDNGRPT"/>
</dbReference>
<dbReference type="GO" id="GO:0090729">
    <property type="term" value="F:toxin activity"/>
    <property type="evidence" value="ECO:0007669"/>
    <property type="project" value="UniProtKB-KW"/>
</dbReference>
<keyword evidence="4" id="KW-0800">Toxin</keyword>
<dbReference type="InterPro" id="IPR011049">
    <property type="entry name" value="Serralysin-like_metalloprot_C"/>
</dbReference>
<dbReference type="Pfam" id="PF00353">
    <property type="entry name" value="HemolysinCabind"/>
    <property type="match status" value="8"/>
</dbReference>
<evidence type="ECO:0000256" key="1">
    <source>
        <dbReference type="ARBA" id="ARBA00004370"/>
    </source>
</evidence>
<dbReference type="InterPro" id="IPR018511">
    <property type="entry name" value="Hemolysin-typ_Ca-bd_CS"/>
</dbReference>
<keyword evidence="9" id="KW-0614">Plasmid</keyword>
<proteinExistence type="predicted"/>
<feature type="region of interest" description="Disordered" evidence="8">
    <location>
        <begin position="577"/>
        <end position="658"/>
    </location>
</feature>
<keyword evidence="3" id="KW-0964">Secreted</keyword>
<dbReference type="GO" id="GO:0016020">
    <property type="term" value="C:membrane"/>
    <property type="evidence" value="ECO:0007669"/>
    <property type="project" value="UniProtKB-SubCell"/>
</dbReference>